<dbReference type="SUPFAM" id="SSF63829">
    <property type="entry name" value="Calcium-dependent phosphotriesterase"/>
    <property type="match status" value="1"/>
</dbReference>
<feature type="domain" description="HTH araC/xylS-type" evidence="9">
    <location>
        <begin position="1228"/>
        <end position="1327"/>
    </location>
</feature>
<dbReference type="InterPro" id="IPR004358">
    <property type="entry name" value="Sig_transdc_His_kin-like_C"/>
</dbReference>
<dbReference type="Pfam" id="PF07494">
    <property type="entry name" value="Reg_prop"/>
    <property type="match status" value="3"/>
</dbReference>
<dbReference type="Pfam" id="PF00512">
    <property type="entry name" value="HisKA"/>
    <property type="match status" value="1"/>
</dbReference>
<dbReference type="InterPro" id="IPR001789">
    <property type="entry name" value="Sig_transdc_resp-reg_receiver"/>
</dbReference>
<comment type="catalytic activity">
    <reaction evidence="1">
        <text>ATP + protein L-histidine = ADP + protein N-phospho-L-histidine.</text>
        <dbReference type="EC" id="2.7.13.3"/>
    </reaction>
</comment>
<protein>
    <recommendedName>
        <fullName evidence="2">histidine kinase</fullName>
        <ecNumber evidence="2">2.7.13.3</ecNumber>
    </recommendedName>
</protein>
<name>A0A327STC0_9SPHI</name>
<dbReference type="InterPro" id="IPR011047">
    <property type="entry name" value="Quinoprotein_ADH-like_sf"/>
</dbReference>
<evidence type="ECO:0000256" key="4">
    <source>
        <dbReference type="ARBA" id="ARBA00023015"/>
    </source>
</evidence>
<evidence type="ECO:0000313" key="13">
    <source>
        <dbReference type="Proteomes" id="UP000249754"/>
    </source>
</evidence>
<dbReference type="Pfam" id="PF02518">
    <property type="entry name" value="HATPase_c"/>
    <property type="match status" value="1"/>
</dbReference>
<dbReference type="InterPro" id="IPR036890">
    <property type="entry name" value="HATPase_C_sf"/>
</dbReference>
<feature type="modified residue" description="4-aspartylphosphate" evidence="7">
    <location>
        <position position="1129"/>
    </location>
</feature>
<evidence type="ECO:0000256" key="8">
    <source>
        <dbReference type="SAM" id="Phobius"/>
    </source>
</evidence>
<dbReference type="EC" id="2.7.13.3" evidence="2"/>
<feature type="domain" description="Response regulatory" evidence="11">
    <location>
        <begin position="1081"/>
        <end position="1196"/>
    </location>
</feature>
<dbReference type="CDD" id="cd00082">
    <property type="entry name" value="HisKA"/>
    <property type="match status" value="1"/>
</dbReference>
<dbReference type="PROSITE" id="PS50109">
    <property type="entry name" value="HIS_KIN"/>
    <property type="match status" value="1"/>
</dbReference>
<dbReference type="SMART" id="SM00342">
    <property type="entry name" value="HTH_ARAC"/>
    <property type="match status" value="1"/>
</dbReference>
<keyword evidence="4" id="KW-0805">Transcription regulation</keyword>
<dbReference type="FunFam" id="1.10.287.130:FF:000045">
    <property type="entry name" value="Two-component system sensor histidine kinase/response regulator"/>
    <property type="match status" value="1"/>
</dbReference>
<proteinExistence type="predicted"/>
<dbReference type="InterPro" id="IPR011110">
    <property type="entry name" value="Reg_prop"/>
</dbReference>
<evidence type="ECO:0000259" key="11">
    <source>
        <dbReference type="PROSITE" id="PS50110"/>
    </source>
</evidence>
<dbReference type="PROSITE" id="PS01124">
    <property type="entry name" value="HTH_ARAC_FAMILY_2"/>
    <property type="match status" value="1"/>
</dbReference>
<dbReference type="EMBL" id="QLLR01000006">
    <property type="protein sequence ID" value="RAJ32159.1"/>
    <property type="molecule type" value="Genomic_DNA"/>
</dbReference>
<reference evidence="12 13" key="1">
    <citation type="submission" date="2018-06" db="EMBL/GenBank/DDBJ databases">
        <title>Genomic Encyclopedia of Archaeal and Bacterial Type Strains, Phase II (KMG-II): from individual species to whole genera.</title>
        <authorList>
            <person name="Goeker M."/>
        </authorList>
    </citation>
    <scope>NUCLEOTIDE SEQUENCE [LARGE SCALE GENOMIC DNA]</scope>
    <source>
        <strain evidence="12 13">DSM 14825</strain>
    </source>
</reference>
<dbReference type="InterPro" id="IPR003661">
    <property type="entry name" value="HisK_dim/P_dom"/>
</dbReference>
<dbReference type="InterPro" id="IPR015943">
    <property type="entry name" value="WD40/YVTN_repeat-like_dom_sf"/>
</dbReference>
<organism evidence="12 13">
    <name type="scientific">Pedobacter cryoconitis</name>
    <dbReference type="NCBI Taxonomy" id="188932"/>
    <lineage>
        <taxon>Bacteria</taxon>
        <taxon>Pseudomonadati</taxon>
        <taxon>Bacteroidota</taxon>
        <taxon>Sphingobacteriia</taxon>
        <taxon>Sphingobacteriales</taxon>
        <taxon>Sphingobacteriaceae</taxon>
        <taxon>Pedobacter</taxon>
    </lineage>
</organism>
<dbReference type="GO" id="GO:0043565">
    <property type="term" value="F:sequence-specific DNA binding"/>
    <property type="evidence" value="ECO:0007669"/>
    <property type="project" value="InterPro"/>
</dbReference>
<dbReference type="Gene3D" id="3.40.50.2300">
    <property type="match status" value="1"/>
</dbReference>
<dbReference type="InterPro" id="IPR005467">
    <property type="entry name" value="His_kinase_dom"/>
</dbReference>
<evidence type="ECO:0000256" key="5">
    <source>
        <dbReference type="ARBA" id="ARBA00023125"/>
    </source>
</evidence>
<dbReference type="InterPro" id="IPR013783">
    <property type="entry name" value="Ig-like_fold"/>
</dbReference>
<dbReference type="OrthoDB" id="9809670at2"/>
<dbReference type="SUPFAM" id="SSF50998">
    <property type="entry name" value="Quinoprotein alcohol dehydrogenase-like"/>
    <property type="match status" value="1"/>
</dbReference>
<evidence type="ECO:0000313" key="12">
    <source>
        <dbReference type="EMBL" id="RAJ32159.1"/>
    </source>
</evidence>
<dbReference type="Gene3D" id="2.60.40.10">
    <property type="entry name" value="Immunoglobulins"/>
    <property type="match status" value="1"/>
</dbReference>
<evidence type="ECO:0000256" key="2">
    <source>
        <dbReference type="ARBA" id="ARBA00012438"/>
    </source>
</evidence>
<dbReference type="InterPro" id="IPR018060">
    <property type="entry name" value="HTH_AraC"/>
</dbReference>
<dbReference type="InterPro" id="IPR018062">
    <property type="entry name" value="HTH_AraC-typ_CS"/>
</dbReference>
<dbReference type="Proteomes" id="UP000249754">
    <property type="component" value="Unassembled WGS sequence"/>
</dbReference>
<dbReference type="PANTHER" id="PTHR43547:SF2">
    <property type="entry name" value="HYBRID SIGNAL TRANSDUCTION HISTIDINE KINASE C"/>
    <property type="match status" value="1"/>
</dbReference>
<dbReference type="InterPro" id="IPR003594">
    <property type="entry name" value="HATPase_dom"/>
</dbReference>
<dbReference type="Pfam" id="PF00072">
    <property type="entry name" value="Response_reg"/>
    <property type="match status" value="1"/>
</dbReference>
<comment type="caution">
    <text evidence="12">The sequence shown here is derived from an EMBL/GenBank/DDBJ whole genome shotgun (WGS) entry which is preliminary data.</text>
</comment>
<evidence type="ECO:0000256" key="6">
    <source>
        <dbReference type="ARBA" id="ARBA00023163"/>
    </source>
</evidence>
<keyword evidence="8" id="KW-0812">Transmembrane</keyword>
<dbReference type="SUPFAM" id="SSF46689">
    <property type="entry name" value="Homeodomain-like"/>
    <property type="match status" value="1"/>
</dbReference>
<feature type="transmembrane region" description="Helical" evidence="8">
    <location>
        <begin position="775"/>
        <end position="800"/>
    </location>
</feature>
<dbReference type="Gene3D" id="1.10.10.60">
    <property type="entry name" value="Homeodomain-like"/>
    <property type="match status" value="1"/>
</dbReference>
<gene>
    <name evidence="12" type="ORF">LY11_01841</name>
</gene>
<sequence>MKKFQYFLVTLLIILGFNSLCYAQRYYFRHYLTDDGLSHHTVLSILQDKKGFIWLGTKDGLNRFDGFNFRKFTNPHHQFGSVGDDQVHSLCADSAGSLWLATGRGLYQFDPQTETFNERILKPSERIGAVVATGKMIYFLASDTVWSYNQETKKLLNLNIQATCLTLDKTNQLLMGNSNGEVLQCNFSSGQILCFQVINKKLSASLKMITAVFPSGQELMVGTSKLGLLCYNRLTRRSKTLFQRNTDGTAINVRSVLAGAPGELWVATESGVFIYHASTQTTTILQKNQSDPYAINDNAIYSLCRDSDGGMWIGTYFGGVNYYTAKNSRFRKYYHVDGGNSIKGNAISAIGEDELHRIWVGTEDAGVSCLDLSTGSIKNFRPDNSPQSLGHSNVHSLLIAGRQLFVGLYDHGLEVMNLNTGLIKERFRELGAVYGTRSNFVLCLLKSKQGKIYLGTIGANAGLYEFNQSTRKISAVKGFDYQDGVFAVIEDHQGRIWVGSANNGAFCYDPHTGKTIHLRFGNSSPDEAVIAEPTVHCIYEDAQDNIWFGTEGGGVIKLDRNGITQSRYTTDSGLSSNYIYRIVEDGKHLLWMSSVKGLIRLNPSNGKITTYTKENGLITDQFNYSAAYSAANGIIYFGSIKGFVAFDPENFNQLSNPPRLYLTTLEINNQAFSSDKEDTLSKNSITYKDHLNLSHDQNNINLEFAALDYSAAKAIKYRYRMLGLNESWIYLNRNRKVYFTGLAPGNYVFEFAAESNTGEWKTGEKKLFIRIKPPVYLTVTAYLIYSCIVILVLYFLIVTYKKYISNQHNRKLEQYEYQKTQELNQSKIEFFTNIAHELRTPLTLIKLPLDQLITLKGFDGKVKENLTMINKNTNRLIELTNQLLDFRKSDRGNLNLVFVKTNVNTLLEDIYDDFQLIATQKKLNYKLELPRHLTLHAYLDIEAFKKIMVNLISNAFKYAEQLISVRIVPINSEDDSFSLEVKNDGTLIPAKYHKKVFEPFFRIDENDKNSGTGIGLSLAKSLALMHNGTITLTTNAHVNVFTVTFPLHQQTEINYVADHRENDDSLADSIDYKLSAKGLPAILLVEDHSDILKYIAQELEEEYFILKANDGVEALALLEKHQVNLVVSDIMMPGMDGLDLCRSIKTDINYSHIPVILLTAKSSVDSRIEGLGTGADVYIDKPFSMSHLHIQIKSLLKNRKLVKEHFARSPISEIKGVAYSKTDVTFLKQLTDEVSSRLSDSALDVEMLSKAMNMSRPTLYRKIKALTNMTPSALIALYRLKYAAELLAAKQYKINEIAFMIGYNSPANFTRDFQKQFGITPTAYIKGFE</sequence>
<dbReference type="InterPro" id="IPR011006">
    <property type="entry name" value="CheY-like_superfamily"/>
</dbReference>
<keyword evidence="12" id="KW-0418">Kinase</keyword>
<dbReference type="Gene3D" id="1.10.287.130">
    <property type="match status" value="1"/>
</dbReference>
<dbReference type="InterPro" id="IPR011123">
    <property type="entry name" value="Y_Y_Y"/>
</dbReference>
<dbReference type="Gene3D" id="3.30.565.10">
    <property type="entry name" value="Histidine kinase-like ATPase, C-terminal domain"/>
    <property type="match status" value="1"/>
</dbReference>
<dbReference type="RefSeq" id="WP_111633397.1">
    <property type="nucleotide sequence ID" value="NZ_QLLR01000006.1"/>
</dbReference>
<dbReference type="InterPro" id="IPR036097">
    <property type="entry name" value="HisK_dim/P_sf"/>
</dbReference>
<keyword evidence="5" id="KW-0238">DNA-binding</keyword>
<evidence type="ECO:0000256" key="7">
    <source>
        <dbReference type="PROSITE-ProRule" id="PRU00169"/>
    </source>
</evidence>
<keyword evidence="12" id="KW-0808">Transferase</keyword>
<dbReference type="SMART" id="SM00388">
    <property type="entry name" value="HisKA"/>
    <property type="match status" value="1"/>
</dbReference>
<dbReference type="Pfam" id="PF12833">
    <property type="entry name" value="HTH_18"/>
    <property type="match status" value="1"/>
</dbReference>
<evidence type="ECO:0000259" key="9">
    <source>
        <dbReference type="PROSITE" id="PS01124"/>
    </source>
</evidence>
<dbReference type="CDD" id="cd17574">
    <property type="entry name" value="REC_OmpR"/>
    <property type="match status" value="1"/>
</dbReference>
<dbReference type="SUPFAM" id="SSF47384">
    <property type="entry name" value="Homodimeric domain of signal transducing histidine kinase"/>
    <property type="match status" value="1"/>
</dbReference>
<keyword evidence="8" id="KW-0472">Membrane</keyword>
<dbReference type="PROSITE" id="PS50110">
    <property type="entry name" value="RESPONSE_REGULATORY"/>
    <property type="match status" value="1"/>
</dbReference>
<dbReference type="SUPFAM" id="SSF52172">
    <property type="entry name" value="CheY-like"/>
    <property type="match status" value="1"/>
</dbReference>
<dbReference type="SMART" id="SM00448">
    <property type="entry name" value="REC"/>
    <property type="match status" value="1"/>
</dbReference>
<keyword evidence="6" id="KW-0804">Transcription</keyword>
<accession>A0A327STC0</accession>
<keyword evidence="3 7" id="KW-0597">Phosphoprotein</keyword>
<dbReference type="SMART" id="SM00387">
    <property type="entry name" value="HATPase_c"/>
    <property type="match status" value="1"/>
</dbReference>
<evidence type="ECO:0000256" key="3">
    <source>
        <dbReference type="ARBA" id="ARBA00022553"/>
    </source>
</evidence>
<dbReference type="PRINTS" id="PR00344">
    <property type="entry name" value="BCTRLSENSOR"/>
</dbReference>
<dbReference type="InterPro" id="IPR009057">
    <property type="entry name" value="Homeodomain-like_sf"/>
</dbReference>
<dbReference type="GO" id="GO:0000155">
    <property type="term" value="F:phosphorelay sensor kinase activity"/>
    <property type="evidence" value="ECO:0007669"/>
    <property type="project" value="InterPro"/>
</dbReference>
<evidence type="ECO:0000259" key="10">
    <source>
        <dbReference type="PROSITE" id="PS50109"/>
    </source>
</evidence>
<dbReference type="GO" id="GO:0003700">
    <property type="term" value="F:DNA-binding transcription factor activity"/>
    <property type="evidence" value="ECO:0007669"/>
    <property type="project" value="InterPro"/>
</dbReference>
<evidence type="ECO:0000256" key="1">
    <source>
        <dbReference type="ARBA" id="ARBA00000085"/>
    </source>
</evidence>
<dbReference type="Gene3D" id="2.130.10.10">
    <property type="entry name" value="YVTN repeat-like/Quinoprotein amine dehydrogenase"/>
    <property type="match status" value="2"/>
</dbReference>
<dbReference type="SUPFAM" id="SSF55874">
    <property type="entry name" value="ATPase domain of HSP90 chaperone/DNA topoisomerase II/histidine kinase"/>
    <property type="match status" value="1"/>
</dbReference>
<feature type="domain" description="Histidine kinase" evidence="10">
    <location>
        <begin position="833"/>
        <end position="1049"/>
    </location>
</feature>
<dbReference type="Pfam" id="PF07495">
    <property type="entry name" value="Y_Y_Y"/>
    <property type="match status" value="1"/>
</dbReference>
<keyword evidence="8" id="KW-1133">Transmembrane helix</keyword>
<dbReference type="PROSITE" id="PS00041">
    <property type="entry name" value="HTH_ARAC_FAMILY_1"/>
    <property type="match status" value="1"/>
</dbReference>
<dbReference type="PANTHER" id="PTHR43547">
    <property type="entry name" value="TWO-COMPONENT HISTIDINE KINASE"/>
    <property type="match status" value="1"/>
</dbReference>